<sequence length="90" mass="9334">MLLLLAPLLVVASAVPVTGATLAVLLPPWMDRNAQLTALTLTGVELRDARLLGGTGPQVWLVQVPDADSGRRLARLPALLISGTLVNCGA</sequence>
<protein>
    <submittedName>
        <fullName evidence="1">Uncharacterized protein</fullName>
    </submittedName>
</protein>
<accession>A0A255Z3J5</accession>
<reference evidence="1 2" key="1">
    <citation type="submission" date="2017-07" db="EMBL/GenBank/DDBJ databases">
        <title>Niveispirillum cyanobacteriorum sp. nov., isolated from cyanobacterial aggregates in a eutrophic lake.</title>
        <authorList>
            <person name="Cai H."/>
        </authorList>
    </citation>
    <scope>NUCLEOTIDE SEQUENCE [LARGE SCALE GENOMIC DNA]</scope>
    <source>
        <strain evidence="2">TH1-14</strain>
    </source>
</reference>
<organism evidence="1 2">
    <name type="scientific">Niveispirillum lacus</name>
    <dbReference type="NCBI Taxonomy" id="1981099"/>
    <lineage>
        <taxon>Bacteria</taxon>
        <taxon>Pseudomonadati</taxon>
        <taxon>Pseudomonadota</taxon>
        <taxon>Alphaproteobacteria</taxon>
        <taxon>Rhodospirillales</taxon>
        <taxon>Azospirillaceae</taxon>
        <taxon>Niveispirillum</taxon>
    </lineage>
</organism>
<name>A0A255Z3J5_9PROT</name>
<evidence type="ECO:0000313" key="1">
    <source>
        <dbReference type="EMBL" id="OYQ36001.1"/>
    </source>
</evidence>
<dbReference type="EMBL" id="NOXU01000024">
    <property type="protein sequence ID" value="OYQ36001.1"/>
    <property type="molecule type" value="Genomic_DNA"/>
</dbReference>
<dbReference type="AlphaFoldDB" id="A0A255Z3J5"/>
<dbReference type="Proteomes" id="UP000216998">
    <property type="component" value="Unassembled WGS sequence"/>
</dbReference>
<proteinExistence type="predicted"/>
<gene>
    <name evidence="1" type="ORF">CHU95_07060</name>
</gene>
<keyword evidence="2" id="KW-1185">Reference proteome</keyword>
<evidence type="ECO:0000313" key="2">
    <source>
        <dbReference type="Proteomes" id="UP000216998"/>
    </source>
</evidence>
<comment type="caution">
    <text evidence="1">The sequence shown here is derived from an EMBL/GenBank/DDBJ whole genome shotgun (WGS) entry which is preliminary data.</text>
</comment>